<organism evidence="1 2">
    <name type="scientific">Rhododendron molle</name>
    <name type="common">Chinese azalea</name>
    <name type="synonym">Azalea mollis</name>
    <dbReference type="NCBI Taxonomy" id="49168"/>
    <lineage>
        <taxon>Eukaryota</taxon>
        <taxon>Viridiplantae</taxon>
        <taxon>Streptophyta</taxon>
        <taxon>Embryophyta</taxon>
        <taxon>Tracheophyta</taxon>
        <taxon>Spermatophyta</taxon>
        <taxon>Magnoliopsida</taxon>
        <taxon>eudicotyledons</taxon>
        <taxon>Gunneridae</taxon>
        <taxon>Pentapetalae</taxon>
        <taxon>asterids</taxon>
        <taxon>Ericales</taxon>
        <taxon>Ericaceae</taxon>
        <taxon>Ericoideae</taxon>
        <taxon>Rhodoreae</taxon>
        <taxon>Rhododendron</taxon>
    </lineage>
</organism>
<dbReference type="EMBL" id="CM046388">
    <property type="protein sequence ID" value="KAI8574621.1"/>
    <property type="molecule type" value="Genomic_DNA"/>
</dbReference>
<evidence type="ECO:0000313" key="2">
    <source>
        <dbReference type="Proteomes" id="UP001062846"/>
    </source>
</evidence>
<accession>A0ACC0QB18</accession>
<sequence>MAAMQQRADRADTSMDNLRALIEERLPLAAAAGGGGLDLEAEDEEVPRAENPVQNPEIAALITKMAKLEESVTKSERLGAGGLDMDRLCPFPNARLPERFKMPDFAKFDGTGDPKTHLLAYHGAMKLHGVEEDAMAQLFPQTLVGPAFQWFPSLDISKRRTWEDIGAAFNSQYSYNAQLKMTTRELESTKMTTKESFADFIKRWRTKAALMTDRISEKDQIRIISRNLLPDFAKNLVLVQGANWETFFDSGLAVEEALQTGVLTRTEAPSSAAAPKAKPRVYTGNSIALFGANNYASAASSNAATQGSSNHIADVNQVQTPQKTRNRNQPRVFANFEAPLSSVLEKLVKSDHLRPLTPTPLPQNLPPSHNPNLFCAYHQQPGHHTDSCYRLRHAIQDLVENGTLPAPPPKPNVISNSLPQHNQQVNHISTSSTIISPSSTIFNPTDHITTEHNPRPCVAVPEEFDVNMLAVGWEMEDKMAEWTELGNDWTERYHLGFPVAPLVDQAAIDQLEAEWEAAQADPLDGLSLFMLFYQPEPACFEEEEYVWDPRPIDAHVA</sequence>
<dbReference type="Proteomes" id="UP001062846">
    <property type="component" value="Chromosome 1"/>
</dbReference>
<name>A0ACC0QB18_RHOML</name>
<comment type="caution">
    <text evidence="1">The sequence shown here is derived from an EMBL/GenBank/DDBJ whole genome shotgun (WGS) entry which is preliminary data.</text>
</comment>
<reference evidence="1" key="1">
    <citation type="submission" date="2022-02" db="EMBL/GenBank/DDBJ databases">
        <title>Plant Genome Project.</title>
        <authorList>
            <person name="Zhang R.-G."/>
        </authorList>
    </citation>
    <scope>NUCLEOTIDE SEQUENCE</scope>
    <source>
        <strain evidence="1">AT1</strain>
    </source>
</reference>
<proteinExistence type="predicted"/>
<keyword evidence="2" id="KW-1185">Reference proteome</keyword>
<protein>
    <submittedName>
        <fullName evidence="1">Uncharacterized protein</fullName>
    </submittedName>
</protein>
<evidence type="ECO:0000313" key="1">
    <source>
        <dbReference type="EMBL" id="KAI8574621.1"/>
    </source>
</evidence>
<gene>
    <name evidence="1" type="ORF">RHMOL_Rhmol01G0368300</name>
</gene>